<dbReference type="RefSeq" id="WP_111388267.1">
    <property type="nucleotide sequence ID" value="NZ_NPEW01000320.1"/>
</dbReference>
<dbReference type="GO" id="GO:0004719">
    <property type="term" value="F:protein-L-isoaspartate (D-aspartate) O-methyltransferase activity"/>
    <property type="evidence" value="ECO:0007669"/>
    <property type="project" value="UniProtKB-UniRule"/>
</dbReference>
<dbReference type="PANTHER" id="PTHR11579">
    <property type="entry name" value="PROTEIN-L-ISOASPARTATE O-METHYLTRANSFERASE"/>
    <property type="match status" value="1"/>
</dbReference>
<name>A0A327JWN4_9BRAD</name>
<evidence type="ECO:0000256" key="4">
    <source>
        <dbReference type="ARBA" id="ARBA00022603"/>
    </source>
</evidence>
<dbReference type="SUPFAM" id="SSF53335">
    <property type="entry name" value="S-adenosyl-L-methionine-dependent methyltransferases"/>
    <property type="match status" value="1"/>
</dbReference>
<comment type="similarity">
    <text evidence="2 7">Belongs to the methyltransferase superfamily. L-isoaspartyl/D-aspartyl protein methyltransferase family.</text>
</comment>
<dbReference type="AlphaFoldDB" id="A0A327JWN4"/>
<keyword evidence="5 7" id="KW-0808">Transferase</keyword>
<comment type="subcellular location">
    <subcellularLocation>
        <location evidence="1 7">Cytoplasm</location>
    </subcellularLocation>
</comment>
<dbReference type="PANTHER" id="PTHR11579:SF0">
    <property type="entry name" value="PROTEIN-L-ISOASPARTATE(D-ASPARTATE) O-METHYLTRANSFERASE"/>
    <property type="match status" value="1"/>
</dbReference>
<evidence type="ECO:0000256" key="6">
    <source>
        <dbReference type="ARBA" id="ARBA00022691"/>
    </source>
</evidence>
<comment type="caution">
    <text evidence="8">The sequence shown here is derived from an EMBL/GenBank/DDBJ whole genome shotgun (WGS) entry which is preliminary data.</text>
</comment>
<gene>
    <name evidence="7" type="primary">pcm</name>
    <name evidence="8" type="ORF">GJ689_08000</name>
</gene>
<dbReference type="NCBIfam" id="TIGR00080">
    <property type="entry name" value="pimt"/>
    <property type="match status" value="1"/>
</dbReference>
<evidence type="ECO:0000313" key="9">
    <source>
        <dbReference type="Proteomes" id="UP000438991"/>
    </source>
</evidence>
<accession>A0A327JWN4</accession>
<dbReference type="EMBL" id="WNKV01000005">
    <property type="protein sequence ID" value="MTW16149.1"/>
    <property type="molecule type" value="Genomic_DNA"/>
</dbReference>
<evidence type="ECO:0000256" key="1">
    <source>
        <dbReference type="ARBA" id="ARBA00004496"/>
    </source>
</evidence>
<dbReference type="PROSITE" id="PS01279">
    <property type="entry name" value="PCMT"/>
    <property type="match status" value="1"/>
</dbReference>
<dbReference type="FunFam" id="3.40.50.150:FF:000010">
    <property type="entry name" value="Protein-L-isoaspartate O-methyltransferase"/>
    <property type="match status" value="1"/>
</dbReference>
<evidence type="ECO:0000313" key="8">
    <source>
        <dbReference type="EMBL" id="MTW16149.1"/>
    </source>
</evidence>
<dbReference type="NCBIfam" id="NF001453">
    <property type="entry name" value="PRK00312.1"/>
    <property type="match status" value="1"/>
</dbReference>
<evidence type="ECO:0000256" key="2">
    <source>
        <dbReference type="ARBA" id="ARBA00005369"/>
    </source>
</evidence>
<comment type="function">
    <text evidence="7">Catalyzes the methyl esterification of L-isoaspartyl residues in peptides and proteins that result from spontaneous decomposition of normal L-aspartyl and L-asparaginyl residues. It plays a role in the repair and/or degradation of damaged proteins.</text>
</comment>
<feature type="active site" evidence="7">
    <location>
        <position position="64"/>
    </location>
</feature>
<evidence type="ECO:0000256" key="5">
    <source>
        <dbReference type="ARBA" id="ARBA00022679"/>
    </source>
</evidence>
<dbReference type="HAMAP" id="MF_00090">
    <property type="entry name" value="PIMT"/>
    <property type="match status" value="1"/>
</dbReference>
<organism evidence="8 9">
    <name type="scientific">Rhodoplanes serenus</name>
    <dbReference type="NCBI Taxonomy" id="200615"/>
    <lineage>
        <taxon>Bacteria</taxon>
        <taxon>Pseudomonadati</taxon>
        <taxon>Pseudomonadota</taxon>
        <taxon>Alphaproteobacteria</taxon>
        <taxon>Hyphomicrobiales</taxon>
        <taxon>Nitrobacteraceae</taxon>
        <taxon>Rhodoplanes</taxon>
    </lineage>
</organism>
<dbReference type="OrthoDB" id="9810066at2"/>
<dbReference type="EC" id="2.1.1.77" evidence="7"/>
<proteinExistence type="inferred from homology"/>
<dbReference type="Gene3D" id="3.40.50.150">
    <property type="entry name" value="Vaccinia Virus protein VP39"/>
    <property type="match status" value="1"/>
</dbReference>
<dbReference type="GO" id="GO:0005737">
    <property type="term" value="C:cytoplasm"/>
    <property type="evidence" value="ECO:0007669"/>
    <property type="project" value="UniProtKB-SubCell"/>
</dbReference>
<sequence length="217" mass="23626">MTTLADRGIGRMEFLLNLRRRGITDAAVLRAMDEVPREKFVRPEDLDVAHLDHALPIACGQTISQPYVVAYMTERLGVAPHHHVLEVGTGSGYQAAVLSRLARRVVTVERYRTLADAALARFGALGYGTIEVVVGDGLAGVPEHAPYDRILVTAAAETIPRALVEQLVDGGIMVVPLGPHDGVQIIVRLTKRPDGLVRENLIPVRFVPLLPGRAREL</sequence>
<keyword evidence="6 7" id="KW-0949">S-adenosyl-L-methionine</keyword>
<dbReference type="GO" id="GO:0030091">
    <property type="term" value="P:protein repair"/>
    <property type="evidence" value="ECO:0007669"/>
    <property type="project" value="UniProtKB-UniRule"/>
</dbReference>
<evidence type="ECO:0000256" key="7">
    <source>
        <dbReference type="HAMAP-Rule" id="MF_00090"/>
    </source>
</evidence>
<dbReference type="Pfam" id="PF01135">
    <property type="entry name" value="PCMT"/>
    <property type="match status" value="1"/>
</dbReference>
<dbReference type="GO" id="GO:0032259">
    <property type="term" value="P:methylation"/>
    <property type="evidence" value="ECO:0007669"/>
    <property type="project" value="UniProtKB-KW"/>
</dbReference>
<keyword evidence="4 7" id="KW-0489">Methyltransferase</keyword>
<comment type="catalytic activity">
    <reaction evidence="7">
        <text>[protein]-L-isoaspartate + S-adenosyl-L-methionine = [protein]-L-isoaspartate alpha-methyl ester + S-adenosyl-L-homocysteine</text>
        <dbReference type="Rhea" id="RHEA:12705"/>
        <dbReference type="Rhea" id="RHEA-COMP:12143"/>
        <dbReference type="Rhea" id="RHEA-COMP:12144"/>
        <dbReference type="ChEBI" id="CHEBI:57856"/>
        <dbReference type="ChEBI" id="CHEBI:59789"/>
        <dbReference type="ChEBI" id="CHEBI:90596"/>
        <dbReference type="ChEBI" id="CHEBI:90598"/>
        <dbReference type="EC" id="2.1.1.77"/>
    </reaction>
</comment>
<reference evidence="8 9" key="1">
    <citation type="submission" date="2019-11" db="EMBL/GenBank/DDBJ databases">
        <title>Whole-genome sequence of Rhodoplanes serenus DSM 18633, type strain.</title>
        <authorList>
            <person name="Kyndt J.A."/>
            <person name="Meyer T.E."/>
        </authorList>
    </citation>
    <scope>NUCLEOTIDE SEQUENCE [LARGE SCALE GENOMIC DNA]</scope>
    <source>
        <strain evidence="8 9">DSM 18633</strain>
    </source>
</reference>
<dbReference type="Proteomes" id="UP000438991">
    <property type="component" value="Unassembled WGS sequence"/>
</dbReference>
<dbReference type="CDD" id="cd02440">
    <property type="entry name" value="AdoMet_MTases"/>
    <property type="match status" value="1"/>
</dbReference>
<evidence type="ECO:0000256" key="3">
    <source>
        <dbReference type="ARBA" id="ARBA00022490"/>
    </source>
</evidence>
<dbReference type="InterPro" id="IPR000682">
    <property type="entry name" value="PCMT"/>
</dbReference>
<dbReference type="InterPro" id="IPR029063">
    <property type="entry name" value="SAM-dependent_MTases_sf"/>
</dbReference>
<keyword evidence="3 7" id="KW-0963">Cytoplasm</keyword>
<protein>
    <recommendedName>
        <fullName evidence="7">Protein-L-isoaspartate O-methyltransferase</fullName>
        <ecNumber evidence="7">2.1.1.77</ecNumber>
    </recommendedName>
    <alternativeName>
        <fullName evidence="7">L-isoaspartyl protein carboxyl methyltransferase</fullName>
    </alternativeName>
    <alternativeName>
        <fullName evidence="7">Protein L-isoaspartyl methyltransferase</fullName>
    </alternativeName>
    <alternativeName>
        <fullName evidence="7">Protein-beta-aspartate methyltransferase</fullName>
        <shortName evidence="7">PIMT</shortName>
    </alternativeName>
</protein>